<dbReference type="PROSITE" id="PS51704">
    <property type="entry name" value="GP_PDE"/>
    <property type="match status" value="1"/>
</dbReference>
<evidence type="ECO:0000313" key="3">
    <source>
        <dbReference type="Proteomes" id="UP000194420"/>
    </source>
</evidence>
<proteinExistence type="predicted"/>
<dbReference type="PANTHER" id="PTHR43805">
    <property type="entry name" value="GLYCEROPHOSPHORYL DIESTER PHOSPHODIESTERASE"/>
    <property type="match status" value="1"/>
</dbReference>
<sequence length="349" mass="38754">MRTWLRRGAFALALVFLILTLVNASWLAPEPAGGPKVIAHRGLYQLYDRTGLERDTCTADRIDPPYHDYLENTLPGILRAQKLGAWMVEVDIAPTADDELVVFHDWTLDCRTDGTGPVREATLEELKALDVGYGYTADGGKTFPFRGEFVGAMPTIEDVASALPRRGRMMINFKSKDAREADLLAAKLKAAGRDPVAAGDAFYGHEAPIARIRELYPEAWSWSMQGAEACSRDYIALGWSSYLPESCRGETMIVPLNRQFAFWGWPNRLIARMEEYGGKVIVVGPLGDNAPRGLTLPEQLGEIPSTFNGYVWVEDAFTIVPALITRFDDRSQAEIDAAQAALERRRDAQ</sequence>
<dbReference type="EMBL" id="FXWG01000002">
    <property type="protein sequence ID" value="SMQ69121.1"/>
    <property type="molecule type" value="Genomic_DNA"/>
</dbReference>
<dbReference type="Proteomes" id="UP000194420">
    <property type="component" value="Unassembled WGS sequence"/>
</dbReference>
<dbReference type="PANTHER" id="PTHR43805:SF1">
    <property type="entry name" value="GP-PDE DOMAIN-CONTAINING PROTEIN"/>
    <property type="match status" value="1"/>
</dbReference>
<dbReference type="InterPro" id="IPR030395">
    <property type="entry name" value="GP_PDE_dom"/>
</dbReference>
<dbReference type="InterPro" id="IPR017946">
    <property type="entry name" value="PLC-like_Pdiesterase_TIM-brl"/>
</dbReference>
<dbReference type="RefSeq" id="WP_086437286.1">
    <property type="nucleotide sequence ID" value="NZ_FXWG01000002.1"/>
</dbReference>
<dbReference type="Gene3D" id="3.20.20.190">
    <property type="entry name" value="Phosphatidylinositol (PI) phosphodiesterase"/>
    <property type="match status" value="1"/>
</dbReference>
<dbReference type="OrthoDB" id="9795622at2"/>
<dbReference type="GO" id="GO:0006629">
    <property type="term" value="P:lipid metabolic process"/>
    <property type="evidence" value="ECO:0007669"/>
    <property type="project" value="InterPro"/>
</dbReference>
<protein>
    <submittedName>
        <fullName evidence="2">Glycerophosphoryl diester phosphodiesterase</fullName>
    </submittedName>
</protein>
<dbReference type="Pfam" id="PF03009">
    <property type="entry name" value="GDPD"/>
    <property type="match status" value="1"/>
</dbReference>
<dbReference type="GO" id="GO:0008081">
    <property type="term" value="F:phosphoric diester hydrolase activity"/>
    <property type="evidence" value="ECO:0007669"/>
    <property type="project" value="InterPro"/>
</dbReference>
<dbReference type="AlphaFoldDB" id="A0A1Y6F6E6"/>
<dbReference type="SUPFAM" id="SSF51695">
    <property type="entry name" value="PLC-like phosphodiesterases"/>
    <property type="match status" value="1"/>
</dbReference>
<organism evidence="2 3">
    <name type="scientific">Altererythrobacter xiamenensis</name>
    <dbReference type="NCBI Taxonomy" id="1316679"/>
    <lineage>
        <taxon>Bacteria</taxon>
        <taxon>Pseudomonadati</taxon>
        <taxon>Pseudomonadota</taxon>
        <taxon>Alphaproteobacteria</taxon>
        <taxon>Sphingomonadales</taxon>
        <taxon>Erythrobacteraceae</taxon>
        <taxon>Altererythrobacter</taxon>
    </lineage>
</organism>
<gene>
    <name evidence="2" type="ORF">SAMN06297468_1356</name>
</gene>
<feature type="domain" description="GP-PDE" evidence="1">
    <location>
        <begin position="35"/>
        <end position="187"/>
    </location>
</feature>
<keyword evidence="3" id="KW-1185">Reference proteome</keyword>
<evidence type="ECO:0000313" key="2">
    <source>
        <dbReference type="EMBL" id="SMQ69121.1"/>
    </source>
</evidence>
<evidence type="ECO:0000259" key="1">
    <source>
        <dbReference type="PROSITE" id="PS51704"/>
    </source>
</evidence>
<name>A0A1Y6F6E6_9SPHN</name>
<accession>A0A1Y6F6E6</accession>
<reference evidence="3" key="1">
    <citation type="submission" date="2017-04" db="EMBL/GenBank/DDBJ databases">
        <authorList>
            <person name="Varghese N."/>
            <person name="Submissions S."/>
        </authorList>
    </citation>
    <scope>NUCLEOTIDE SEQUENCE [LARGE SCALE GENOMIC DNA]</scope>
</reference>